<dbReference type="EMBL" id="JABRWJ010000001">
    <property type="protein sequence ID" value="NRF65681.1"/>
    <property type="molecule type" value="Genomic_DNA"/>
</dbReference>
<evidence type="ECO:0000313" key="1">
    <source>
        <dbReference type="EMBL" id="NRF65681.1"/>
    </source>
</evidence>
<dbReference type="SUPFAM" id="SSF55909">
    <property type="entry name" value="Pentein"/>
    <property type="match status" value="1"/>
</dbReference>
<comment type="caution">
    <text evidence="1">The sequence shown here is derived from an EMBL/GenBank/DDBJ whole genome shotgun (WGS) entry which is preliminary data.</text>
</comment>
<keyword evidence="2" id="KW-1185">Reference proteome</keyword>
<organism evidence="1 2">
    <name type="scientific">Pseudaquabacterium terrae</name>
    <dbReference type="NCBI Taxonomy" id="2732868"/>
    <lineage>
        <taxon>Bacteria</taxon>
        <taxon>Pseudomonadati</taxon>
        <taxon>Pseudomonadota</taxon>
        <taxon>Betaproteobacteria</taxon>
        <taxon>Burkholderiales</taxon>
        <taxon>Sphaerotilaceae</taxon>
        <taxon>Pseudaquabacterium</taxon>
    </lineage>
</organism>
<accession>A0ABX2EAZ1</accession>
<name>A0ABX2EAZ1_9BURK</name>
<evidence type="ECO:0000313" key="2">
    <source>
        <dbReference type="Proteomes" id="UP000737171"/>
    </source>
</evidence>
<sequence length="505" mass="53142">MYELREVWLVAEGRPQQLICRWVTLPRMAKSAHGSALAWAAAEKACTVRFTRDVRVIAEGELAELIAAHVGAQGAFELRRGKDNVTGPAREGTPFELLMGGGVFGKGVLVLLEGDTAVAEASCQGEPMVPATTTVFTLKAASQDADLPCCLRVGSIERGGEPLRLDVLPSVVESCPTAVAAGYWPLLAIYLQQSLQDLRAAVEFALAQTGCKARCIPLPDGKGNSTFARDYWINLCGRKALVSLGTSKYIGGSWVGDSPPGALLSRLPPGDTQESLGFGGNFLTCEGRGQSFLVSGTCGHGRNRTGVLGALASQLAGSIDAILLDTGWLCVGHVDEIVSFPKKGVAFVASPDAFKEACGAAPGSLPDDALNTTAQAKLTAIAALLKDTAGQTIVHLPVWFKRGPKGRLTTVNGNAVNCIYIGKPLEMGASEGPPPIAIHACSGLTLAAADQHERFGPRNAVDRMVADRLKAQGFISLFVDMHVQNNEEGAGGNVHCATYTVHEMQ</sequence>
<protein>
    <submittedName>
        <fullName evidence="1">Uncharacterized protein</fullName>
    </submittedName>
</protein>
<reference evidence="1 2" key="1">
    <citation type="submission" date="2020-05" db="EMBL/GenBank/DDBJ databases">
        <title>Aquincola sp. isolate from soil.</title>
        <authorList>
            <person name="Han J."/>
            <person name="Kim D.-U."/>
        </authorList>
    </citation>
    <scope>NUCLEOTIDE SEQUENCE [LARGE SCALE GENOMIC DNA]</scope>
    <source>
        <strain evidence="1 2">S2</strain>
    </source>
</reference>
<proteinExistence type="predicted"/>
<gene>
    <name evidence="1" type="ORF">HLB44_01655</name>
</gene>
<dbReference type="RefSeq" id="WP_173119940.1">
    <property type="nucleotide sequence ID" value="NZ_JABRWJ010000001.1"/>
</dbReference>
<dbReference type="Proteomes" id="UP000737171">
    <property type="component" value="Unassembled WGS sequence"/>
</dbReference>
<dbReference type="Gene3D" id="3.75.10.10">
    <property type="entry name" value="L-arginine/glycine Amidinotransferase, Chain A"/>
    <property type="match status" value="2"/>
</dbReference>